<accession>A0A7T3FYT5</accession>
<sequence>MSEIDLDLQTVEEELTDESGDGDGGGRVVLGVLDGTTPDEEWIEVVEDGGTLVLSIEGDVNELAAGFATDVREIDGDLMQFRGFLVVTPPGVGIDTSRLD</sequence>
<dbReference type="Pfam" id="PF19091">
    <property type="entry name" value="DUF5779"/>
    <property type="match status" value="1"/>
</dbReference>
<dbReference type="GeneID" id="60586875"/>
<evidence type="ECO:0000313" key="2">
    <source>
        <dbReference type="Proteomes" id="UP000595001"/>
    </source>
</evidence>
<gene>
    <name evidence="1" type="ORF">I7X12_00240</name>
</gene>
<reference evidence="1 2" key="1">
    <citation type="submission" date="2020-12" db="EMBL/GenBank/DDBJ databases">
        <title>Halosimplex halophilum sp. nov. and Halosimplex salinum sp. nov., two new members of the genus Halosimplex.</title>
        <authorList>
            <person name="Cui H.L."/>
        </authorList>
    </citation>
    <scope>NUCLEOTIDE SEQUENCE [LARGE SCALE GENOMIC DNA]</scope>
    <source>
        <strain evidence="1 2">YGH94</strain>
    </source>
</reference>
<proteinExistence type="predicted"/>
<dbReference type="RefSeq" id="WP_198061891.1">
    <property type="nucleotide sequence ID" value="NZ_CP065856.1"/>
</dbReference>
<dbReference type="EMBL" id="CP065856">
    <property type="protein sequence ID" value="QPV63097.1"/>
    <property type="molecule type" value="Genomic_DNA"/>
</dbReference>
<dbReference type="Proteomes" id="UP000595001">
    <property type="component" value="Chromosome"/>
</dbReference>
<name>A0A7T3FYT5_9EURY</name>
<keyword evidence="2" id="KW-1185">Reference proteome</keyword>
<evidence type="ECO:0000313" key="1">
    <source>
        <dbReference type="EMBL" id="QPV63097.1"/>
    </source>
</evidence>
<organism evidence="1 2">
    <name type="scientific">Halosimplex litoreum</name>
    <dbReference type="NCBI Taxonomy" id="1198301"/>
    <lineage>
        <taxon>Archaea</taxon>
        <taxon>Methanobacteriati</taxon>
        <taxon>Methanobacteriota</taxon>
        <taxon>Stenosarchaea group</taxon>
        <taxon>Halobacteria</taxon>
        <taxon>Halobacteriales</taxon>
        <taxon>Haloarculaceae</taxon>
        <taxon>Halosimplex</taxon>
    </lineage>
</organism>
<dbReference type="AlphaFoldDB" id="A0A7T3FYT5"/>
<dbReference type="InterPro" id="IPR043931">
    <property type="entry name" value="DUF5779"/>
</dbReference>
<dbReference type="OrthoDB" id="311695at2157"/>
<dbReference type="KEGG" id="hlt:I7X12_00240"/>
<protein>
    <submittedName>
        <fullName evidence="1">Uncharacterized protein</fullName>
    </submittedName>
</protein>